<feature type="compositionally biased region" description="Polar residues" evidence="1">
    <location>
        <begin position="1"/>
        <end position="13"/>
    </location>
</feature>
<evidence type="ECO:0000256" key="1">
    <source>
        <dbReference type="SAM" id="MobiDB-lite"/>
    </source>
</evidence>
<dbReference type="Proteomes" id="UP000215914">
    <property type="component" value="Chromosome 16"/>
</dbReference>
<protein>
    <submittedName>
        <fullName evidence="3">Uncharacterized protein</fullName>
    </submittedName>
</protein>
<dbReference type="AlphaFoldDB" id="A0A251S3V8"/>
<dbReference type="EMBL" id="CM007905">
    <property type="protein sequence ID" value="OTF93219.1"/>
    <property type="molecule type" value="Genomic_DNA"/>
</dbReference>
<sequence>MGQKVNWSNPSQRRSNESPRDSGCYSCTLANSRSWNDTTESREASFAQEYPGGNTCYLVWLSYGMN</sequence>
<organism evidence="3 4">
    <name type="scientific">Helianthus annuus</name>
    <name type="common">Common sunflower</name>
    <dbReference type="NCBI Taxonomy" id="4232"/>
    <lineage>
        <taxon>Eukaryota</taxon>
        <taxon>Viridiplantae</taxon>
        <taxon>Streptophyta</taxon>
        <taxon>Embryophyta</taxon>
        <taxon>Tracheophyta</taxon>
        <taxon>Spermatophyta</taxon>
        <taxon>Magnoliopsida</taxon>
        <taxon>eudicotyledons</taxon>
        <taxon>Gunneridae</taxon>
        <taxon>Pentapetalae</taxon>
        <taxon>asterids</taxon>
        <taxon>campanulids</taxon>
        <taxon>Asterales</taxon>
        <taxon>Asteraceae</taxon>
        <taxon>Asteroideae</taxon>
        <taxon>Heliantheae alliance</taxon>
        <taxon>Heliantheae</taxon>
        <taxon>Helianthus</taxon>
    </lineage>
</organism>
<accession>A0A251S3V8</accession>
<proteinExistence type="predicted"/>
<feature type="region of interest" description="Disordered" evidence="1">
    <location>
        <begin position="1"/>
        <end position="23"/>
    </location>
</feature>
<dbReference type="InParanoid" id="A0A251S3V8"/>
<gene>
    <name evidence="3" type="ORF">HannXRQ_Chr16g0530501</name>
    <name evidence="2" type="ORF">HanXRQr2_Chr01g0014451</name>
</gene>
<evidence type="ECO:0000313" key="3">
    <source>
        <dbReference type="EMBL" id="OTF93219.1"/>
    </source>
</evidence>
<reference evidence="2 4" key="1">
    <citation type="journal article" date="2017" name="Nature">
        <title>The sunflower genome provides insights into oil metabolism, flowering and Asterid evolution.</title>
        <authorList>
            <person name="Badouin H."/>
            <person name="Gouzy J."/>
            <person name="Grassa C.J."/>
            <person name="Murat F."/>
            <person name="Staton S.E."/>
            <person name="Cottret L."/>
            <person name="Lelandais-Briere C."/>
            <person name="Owens G.L."/>
            <person name="Carrere S."/>
            <person name="Mayjonade B."/>
            <person name="Legrand L."/>
            <person name="Gill N."/>
            <person name="Kane N.C."/>
            <person name="Bowers J.E."/>
            <person name="Hubner S."/>
            <person name="Bellec A."/>
            <person name="Berard A."/>
            <person name="Berges H."/>
            <person name="Blanchet N."/>
            <person name="Boniface M.C."/>
            <person name="Brunel D."/>
            <person name="Catrice O."/>
            <person name="Chaidir N."/>
            <person name="Claudel C."/>
            <person name="Donnadieu C."/>
            <person name="Faraut T."/>
            <person name="Fievet G."/>
            <person name="Helmstetter N."/>
            <person name="King M."/>
            <person name="Knapp S.J."/>
            <person name="Lai Z."/>
            <person name="Le Paslier M.C."/>
            <person name="Lippi Y."/>
            <person name="Lorenzon L."/>
            <person name="Mandel J.R."/>
            <person name="Marage G."/>
            <person name="Marchand G."/>
            <person name="Marquand E."/>
            <person name="Bret-Mestries E."/>
            <person name="Morien E."/>
            <person name="Nambeesan S."/>
            <person name="Nguyen T."/>
            <person name="Pegot-Espagnet P."/>
            <person name="Pouilly N."/>
            <person name="Raftis F."/>
            <person name="Sallet E."/>
            <person name="Schiex T."/>
            <person name="Thomas J."/>
            <person name="Vandecasteele C."/>
            <person name="Vares D."/>
            <person name="Vear F."/>
            <person name="Vautrin S."/>
            <person name="Crespi M."/>
            <person name="Mangin B."/>
            <person name="Burke J.M."/>
            <person name="Salse J."/>
            <person name="Munos S."/>
            <person name="Vincourt P."/>
            <person name="Rieseberg L.H."/>
            <person name="Langlade N.B."/>
        </authorList>
    </citation>
    <scope>NUCLEOTIDE SEQUENCE [LARGE SCALE GENOMIC DNA]</scope>
    <source>
        <strain evidence="4">cv. SF193</strain>
        <tissue evidence="2">Leaves</tissue>
    </source>
</reference>
<dbReference type="EMBL" id="MNCJ02000316">
    <property type="protein sequence ID" value="KAF5821477.1"/>
    <property type="molecule type" value="Genomic_DNA"/>
</dbReference>
<evidence type="ECO:0000313" key="4">
    <source>
        <dbReference type="Proteomes" id="UP000215914"/>
    </source>
</evidence>
<reference evidence="2" key="3">
    <citation type="submission" date="2020-06" db="EMBL/GenBank/DDBJ databases">
        <title>Helianthus annuus Genome sequencing and assembly Release 2.</title>
        <authorList>
            <person name="Gouzy J."/>
            <person name="Langlade N."/>
            <person name="Munos S."/>
        </authorList>
    </citation>
    <scope>NUCLEOTIDE SEQUENCE</scope>
    <source>
        <tissue evidence="2">Leaves</tissue>
    </source>
</reference>
<name>A0A251S3V8_HELAN</name>
<keyword evidence="4" id="KW-1185">Reference proteome</keyword>
<reference evidence="3" key="2">
    <citation type="submission" date="2017-02" db="EMBL/GenBank/DDBJ databases">
        <title>Sunflower complete genome.</title>
        <authorList>
            <person name="Langlade N."/>
            <person name="Munos S."/>
        </authorList>
    </citation>
    <scope>NUCLEOTIDE SEQUENCE [LARGE SCALE GENOMIC DNA]</scope>
    <source>
        <tissue evidence="3">Leaves</tissue>
    </source>
</reference>
<evidence type="ECO:0000313" key="2">
    <source>
        <dbReference type="EMBL" id="KAF5821477.1"/>
    </source>
</evidence>
<dbReference type="Gramene" id="mRNA:HanXRQr2_Chr01g0014451">
    <property type="protein sequence ID" value="mRNA:HanXRQr2_Chr01g0014451"/>
    <property type="gene ID" value="HanXRQr2_Chr01g0014451"/>
</dbReference>